<organism evidence="2 3">
    <name type="scientific">Trypanosoma conorhini</name>
    <dbReference type="NCBI Taxonomy" id="83891"/>
    <lineage>
        <taxon>Eukaryota</taxon>
        <taxon>Discoba</taxon>
        <taxon>Euglenozoa</taxon>
        <taxon>Kinetoplastea</taxon>
        <taxon>Metakinetoplastina</taxon>
        <taxon>Trypanosomatida</taxon>
        <taxon>Trypanosomatidae</taxon>
        <taxon>Trypanosoma</taxon>
    </lineage>
</organism>
<comment type="caution">
    <text evidence="2">The sequence shown here is derived from an EMBL/GenBank/DDBJ whole genome shotgun (WGS) entry which is preliminary data.</text>
</comment>
<dbReference type="InterPro" id="IPR036397">
    <property type="entry name" value="RNaseH_sf"/>
</dbReference>
<feature type="non-terminal residue" evidence="2">
    <location>
        <position position="676"/>
    </location>
</feature>
<dbReference type="PROSITE" id="PS50878">
    <property type="entry name" value="RT_POL"/>
    <property type="match status" value="1"/>
</dbReference>
<dbReference type="Proteomes" id="UP000284403">
    <property type="component" value="Unassembled WGS sequence"/>
</dbReference>
<dbReference type="RefSeq" id="XP_029222890.1">
    <property type="nucleotide sequence ID" value="XM_029377014.1"/>
</dbReference>
<feature type="domain" description="Reverse transcriptase" evidence="1">
    <location>
        <begin position="50"/>
        <end position="343"/>
    </location>
</feature>
<evidence type="ECO:0000313" key="2">
    <source>
        <dbReference type="EMBL" id="RNE95023.1"/>
    </source>
</evidence>
<dbReference type="Pfam" id="PF00078">
    <property type="entry name" value="RVT_1"/>
    <property type="match status" value="1"/>
</dbReference>
<dbReference type="OrthoDB" id="251910at2759"/>
<sequence length="676" mass="74998">MDRPFTPYELDLAIRDSSHGAASGLDAILNEFLQHLGPAARGTLRTMINICLSDGCVPMSWKIGETIPVPKFGKDPCRAESHRPIALLSALLEVTEKMVHRRLSALLPHHPRQFGFVSSRRTSDVVTLVLDRITRGLNEFSMVEYERPSGGAPSLHPRRHRSLVVLIDFSTAFDTIDHGKLLVMLDRLPRLGPRTKRWLRNYLRGRYVRVRVREQTSRLQLTSAGVPQGSVLGPQLFLYYVDDLLRRLDNIYSASAFMYADDLTLVASGADIHACAAAMQPALSLVTSWAAEHNLKINVDKSEAALFCVSSHTLSDEDPVALRLGNGNLQIKSHPVRLLGTTIDRLLNFGPHAAAAAKQTMLRRYQLRLVAQAGASHHTMRSFLIGYVHSVLLYSGEAIAPCLAPTYLHNMEVRYRDSCKTSLGLSASTEDTSVYLEANLLPLRKVLWLRALSQHERYTRLRNSEDLRAAIYSEPAPPSLGRKAATAIPLPRDAVLNELRRVCSLIGISPEHARAPLVGHRITPWCTESCHKVCFFVPKFAKDAEDHVRRHAFETVYASLEPHELELWTDGSSSLPDLTSGSAALLYDVTRSDATPADVHRAAAGKLACSYRAECLAIENGFRHLLVPRLTATQTPTRVLVATDSLSAIEALRVDPLAAHDYATEEIWIMLLSLVE</sequence>
<gene>
    <name evidence="2" type="ORF">Tco025E_10231</name>
</gene>
<reference evidence="2 3" key="1">
    <citation type="journal article" date="2018" name="BMC Genomics">
        <title>Genomic comparison of Trypanosoma conorhini and Trypanosoma rangeli to Trypanosoma cruzi strains of high and low virulence.</title>
        <authorList>
            <person name="Bradwell K.R."/>
            <person name="Koparde V.N."/>
            <person name="Matveyev A.V."/>
            <person name="Serrano M.G."/>
            <person name="Alves J.M."/>
            <person name="Parikh H."/>
            <person name="Huang B."/>
            <person name="Lee V."/>
            <person name="Espinosa-Alvarez O."/>
            <person name="Ortiz P.A."/>
            <person name="Costa-Martins A.G."/>
            <person name="Teixeira M.M."/>
            <person name="Buck G.A."/>
        </authorList>
    </citation>
    <scope>NUCLEOTIDE SEQUENCE [LARGE SCALE GENOMIC DNA]</scope>
    <source>
        <strain evidence="2 3">025E</strain>
    </source>
</reference>
<evidence type="ECO:0000259" key="1">
    <source>
        <dbReference type="PROSITE" id="PS50878"/>
    </source>
</evidence>
<keyword evidence="3" id="KW-1185">Reference proteome</keyword>
<dbReference type="Gene3D" id="3.30.420.10">
    <property type="entry name" value="Ribonuclease H-like superfamily/Ribonuclease H"/>
    <property type="match status" value="1"/>
</dbReference>
<dbReference type="InterPro" id="IPR052560">
    <property type="entry name" value="RdDP_mobile_element"/>
</dbReference>
<protein>
    <recommendedName>
        <fullName evidence="1">Reverse transcriptase domain-containing protein</fullName>
    </recommendedName>
</protein>
<dbReference type="GeneID" id="40323842"/>
<dbReference type="PANTHER" id="PTHR36688:SF1">
    <property type="entry name" value="ENDONUCLEASE_EXONUCLEASE_PHOSPHATASE DOMAIN-CONTAINING PROTEIN"/>
    <property type="match status" value="1"/>
</dbReference>
<dbReference type="GO" id="GO:0003676">
    <property type="term" value="F:nucleic acid binding"/>
    <property type="evidence" value="ECO:0007669"/>
    <property type="project" value="InterPro"/>
</dbReference>
<dbReference type="InterPro" id="IPR000477">
    <property type="entry name" value="RT_dom"/>
</dbReference>
<dbReference type="PANTHER" id="PTHR36688">
    <property type="entry name" value="ENDO/EXONUCLEASE/PHOSPHATASE DOMAIN-CONTAINING PROTEIN"/>
    <property type="match status" value="1"/>
</dbReference>
<proteinExistence type="predicted"/>
<dbReference type="CDD" id="cd01650">
    <property type="entry name" value="RT_nLTR_like"/>
    <property type="match status" value="1"/>
</dbReference>
<evidence type="ECO:0000313" key="3">
    <source>
        <dbReference type="Proteomes" id="UP000284403"/>
    </source>
</evidence>
<dbReference type="EMBL" id="MKKU01001548">
    <property type="protein sequence ID" value="RNE95023.1"/>
    <property type="molecule type" value="Genomic_DNA"/>
</dbReference>
<name>A0A422MPC3_9TRYP</name>
<dbReference type="SUPFAM" id="SSF56672">
    <property type="entry name" value="DNA/RNA polymerases"/>
    <property type="match status" value="1"/>
</dbReference>
<accession>A0A422MPC3</accession>
<dbReference type="AlphaFoldDB" id="A0A422MPC3"/>
<dbReference type="InterPro" id="IPR043502">
    <property type="entry name" value="DNA/RNA_pol_sf"/>
</dbReference>